<accession>A0A1W1UL08</accession>
<evidence type="ECO:0000313" key="2">
    <source>
        <dbReference type="Proteomes" id="UP000192582"/>
    </source>
</evidence>
<dbReference type="RefSeq" id="WP_084046041.1">
    <property type="nucleotide sequence ID" value="NZ_FWWU01000005.1"/>
</dbReference>
<dbReference type="Proteomes" id="UP000192582">
    <property type="component" value="Unassembled WGS sequence"/>
</dbReference>
<proteinExistence type="predicted"/>
<dbReference type="OrthoDB" id="71912at2"/>
<organism evidence="1 2">
    <name type="scientific">Deinococcus hopiensis KR-140</name>
    <dbReference type="NCBI Taxonomy" id="695939"/>
    <lineage>
        <taxon>Bacteria</taxon>
        <taxon>Thermotogati</taxon>
        <taxon>Deinococcota</taxon>
        <taxon>Deinococci</taxon>
        <taxon>Deinococcales</taxon>
        <taxon>Deinococcaceae</taxon>
        <taxon>Deinococcus</taxon>
    </lineage>
</organism>
<dbReference type="STRING" id="695939.SAMN00790413_04718"/>
<sequence length="156" mass="17755">MKLYLQERAEQLETAAEFARTQDRAAAAVETKKARQAEQIKRYGEAYNLVLTPPAGGAGMMRHELWKYHFHAFMAWEINHDHLLDAVRPWSERQRVRNEDVEKHRAAVEALYPNLTASPQFSAPPAHTGHPTEAGVLLEIPACPTHRDQRRASEHG</sequence>
<gene>
    <name evidence="1" type="ORF">SAMN00790413_04718</name>
</gene>
<dbReference type="EMBL" id="FWWU01000005">
    <property type="protein sequence ID" value="SMB81776.1"/>
    <property type="molecule type" value="Genomic_DNA"/>
</dbReference>
<keyword evidence="2" id="KW-1185">Reference proteome</keyword>
<dbReference type="AlphaFoldDB" id="A0A1W1UL08"/>
<name>A0A1W1UL08_9DEIO</name>
<reference evidence="1 2" key="1">
    <citation type="submission" date="2017-04" db="EMBL/GenBank/DDBJ databases">
        <authorList>
            <person name="Afonso C.L."/>
            <person name="Miller P.J."/>
            <person name="Scott M.A."/>
            <person name="Spackman E."/>
            <person name="Goraichik I."/>
            <person name="Dimitrov K.M."/>
            <person name="Suarez D.L."/>
            <person name="Swayne D.E."/>
        </authorList>
    </citation>
    <scope>NUCLEOTIDE SEQUENCE [LARGE SCALE GENOMIC DNA]</scope>
    <source>
        <strain evidence="1 2">KR-140</strain>
    </source>
</reference>
<protein>
    <submittedName>
        <fullName evidence="1">Uncharacterized protein</fullName>
    </submittedName>
</protein>
<evidence type="ECO:0000313" key="1">
    <source>
        <dbReference type="EMBL" id="SMB81776.1"/>
    </source>
</evidence>